<dbReference type="STRING" id="1437059.A6A05_03945"/>
<evidence type="ECO:0000256" key="14">
    <source>
        <dbReference type="RuleBase" id="RU004106"/>
    </source>
</evidence>
<comment type="similarity">
    <text evidence="6 14">Belongs to the class-IV pyridoxal-phosphate-dependent aminotransferase family.</text>
</comment>
<sequence>MSRVSYVNGRYVPHDQAVVHVEDRGFQFADGVYEVLPLVSGRICHLDQHLDRLGRSLGALAIARPVPRRVLPILLAEVVRRNRLADGLAYIQVTRGPAARNHQFPVAAVPSLIISVWPTKAVTAHQLENGVAVVTRPDQRWKRPDIKSVGLLPNALARQSAKEAGAVEAWMVDDRGMITEGAATNAFIVARDGALLTHPADQRILAGITRGNVIALARAAGIEVGERPFTLEELKNAREAFMTGSTITVLPVTKIDGQPVGDGKPGPITLRLRALYAELRRS</sequence>
<evidence type="ECO:0000256" key="1">
    <source>
        <dbReference type="ARBA" id="ARBA00001933"/>
    </source>
</evidence>
<reference evidence="16 17" key="1">
    <citation type="submission" date="2016-04" db="EMBL/GenBank/DDBJ databases">
        <title>Draft genome sequence of freshwater magnetotactic bacteria Magnetospirillum marisnigri SP-1 and Magnetospirillum moscoviense BB-1.</title>
        <authorList>
            <person name="Koziaeva V."/>
            <person name="Dziuba M.V."/>
            <person name="Ivanov T.M."/>
            <person name="Kuznetsov B."/>
            <person name="Grouzdev D.S."/>
        </authorList>
    </citation>
    <scope>NUCLEOTIDE SEQUENCE [LARGE SCALE GENOMIC DNA]</scope>
    <source>
        <strain evidence="16 17">BB-1</strain>
    </source>
</reference>
<dbReference type="EMBL" id="LWQU01000174">
    <property type="protein sequence ID" value="OAN46386.1"/>
    <property type="molecule type" value="Genomic_DNA"/>
</dbReference>
<dbReference type="CDD" id="cd01558">
    <property type="entry name" value="D-AAT_like"/>
    <property type="match status" value="1"/>
</dbReference>
<dbReference type="InterPro" id="IPR036038">
    <property type="entry name" value="Aminotransferase-like"/>
</dbReference>
<dbReference type="SUPFAM" id="SSF56752">
    <property type="entry name" value="D-aminoacid aminotransferase-like PLP-dependent enzymes"/>
    <property type="match status" value="1"/>
</dbReference>
<comment type="caution">
    <text evidence="16">The sequence shown here is derived from an EMBL/GenBank/DDBJ whole genome shotgun (WGS) entry which is preliminary data.</text>
</comment>
<dbReference type="InterPro" id="IPR018300">
    <property type="entry name" value="Aminotrans_IV_CS"/>
</dbReference>
<evidence type="ECO:0000256" key="15">
    <source>
        <dbReference type="RuleBase" id="RU004516"/>
    </source>
</evidence>
<keyword evidence="10" id="KW-0028">Amino-acid biosynthesis</keyword>
<evidence type="ECO:0000256" key="9">
    <source>
        <dbReference type="ARBA" id="ARBA00022898"/>
    </source>
</evidence>
<protein>
    <recommendedName>
        <fullName evidence="8">Probable branched-chain-amino-acid aminotransferase</fullName>
        <ecNumber evidence="7">2.6.1.42</ecNumber>
    </recommendedName>
</protein>
<comment type="function">
    <text evidence="2">Acts on leucine, isoleucine and valine.</text>
</comment>
<keyword evidence="16" id="KW-0032">Aminotransferase</keyword>
<dbReference type="GO" id="GO:0008652">
    <property type="term" value="P:amino acid biosynthetic process"/>
    <property type="evidence" value="ECO:0007669"/>
    <property type="project" value="UniProtKB-ARBA"/>
</dbReference>
<dbReference type="PANTHER" id="PTHR42743">
    <property type="entry name" value="AMINO-ACID AMINOTRANSFERASE"/>
    <property type="match status" value="1"/>
</dbReference>
<dbReference type="AlphaFoldDB" id="A0A178MCY9"/>
<dbReference type="Proteomes" id="UP000078543">
    <property type="component" value="Unassembled WGS sequence"/>
</dbReference>
<keyword evidence="16" id="KW-0808">Transferase</keyword>
<dbReference type="PANTHER" id="PTHR42743:SF11">
    <property type="entry name" value="AMINODEOXYCHORISMATE LYASE"/>
    <property type="match status" value="1"/>
</dbReference>
<dbReference type="InterPro" id="IPR043131">
    <property type="entry name" value="BCAT-like_N"/>
</dbReference>
<evidence type="ECO:0000256" key="6">
    <source>
        <dbReference type="ARBA" id="ARBA00009320"/>
    </source>
</evidence>
<accession>A0A178MCY9</accession>
<dbReference type="RefSeq" id="WP_068503709.1">
    <property type="nucleotide sequence ID" value="NZ_LWQU01000174.1"/>
</dbReference>
<evidence type="ECO:0000256" key="11">
    <source>
        <dbReference type="ARBA" id="ARBA00048212"/>
    </source>
</evidence>
<comment type="pathway">
    <text evidence="5">Amino-acid biosynthesis; L-leucine biosynthesis; L-leucine from 3-methyl-2-oxobutanoate: step 4/4.</text>
</comment>
<evidence type="ECO:0000313" key="16">
    <source>
        <dbReference type="EMBL" id="OAN46386.1"/>
    </source>
</evidence>
<dbReference type="PROSITE" id="PS00770">
    <property type="entry name" value="AA_TRANSFER_CLASS_4"/>
    <property type="match status" value="1"/>
</dbReference>
<dbReference type="GO" id="GO:0004084">
    <property type="term" value="F:branched-chain-amino-acid transaminase activity"/>
    <property type="evidence" value="ECO:0007669"/>
    <property type="project" value="UniProtKB-EC"/>
</dbReference>
<evidence type="ECO:0000256" key="7">
    <source>
        <dbReference type="ARBA" id="ARBA00013053"/>
    </source>
</evidence>
<keyword evidence="9 15" id="KW-0663">Pyridoxal phosphate</keyword>
<comment type="pathway">
    <text evidence="4">Amino-acid biosynthesis; L-valine biosynthesis; L-valine from pyruvate: step 4/4.</text>
</comment>
<evidence type="ECO:0000256" key="5">
    <source>
        <dbReference type="ARBA" id="ARBA00005072"/>
    </source>
</evidence>
<dbReference type="NCBIfam" id="NF005209">
    <property type="entry name" value="PRK06680.1"/>
    <property type="match status" value="1"/>
</dbReference>
<dbReference type="InterPro" id="IPR043132">
    <property type="entry name" value="BCAT-like_C"/>
</dbReference>
<keyword evidence="10" id="KW-0100">Branched-chain amino acid biosynthesis</keyword>
<evidence type="ECO:0000256" key="8">
    <source>
        <dbReference type="ARBA" id="ARBA00014472"/>
    </source>
</evidence>
<dbReference type="GO" id="GO:0005829">
    <property type="term" value="C:cytosol"/>
    <property type="evidence" value="ECO:0007669"/>
    <property type="project" value="TreeGrafter"/>
</dbReference>
<evidence type="ECO:0000256" key="2">
    <source>
        <dbReference type="ARBA" id="ARBA00003109"/>
    </source>
</evidence>
<comment type="pathway">
    <text evidence="3">Amino-acid biosynthesis; L-isoleucine biosynthesis; L-isoleucine from 2-oxobutanoate: step 4/4.</text>
</comment>
<organism evidence="16 17">
    <name type="scientific">Magnetospirillum moscoviense</name>
    <dbReference type="NCBI Taxonomy" id="1437059"/>
    <lineage>
        <taxon>Bacteria</taxon>
        <taxon>Pseudomonadati</taxon>
        <taxon>Pseudomonadota</taxon>
        <taxon>Alphaproteobacteria</taxon>
        <taxon>Rhodospirillales</taxon>
        <taxon>Rhodospirillaceae</taxon>
        <taxon>Magnetospirillum</taxon>
    </lineage>
</organism>
<dbReference type="EC" id="2.6.1.42" evidence="7"/>
<evidence type="ECO:0000256" key="3">
    <source>
        <dbReference type="ARBA" id="ARBA00004824"/>
    </source>
</evidence>
<evidence type="ECO:0000256" key="4">
    <source>
        <dbReference type="ARBA" id="ARBA00004931"/>
    </source>
</evidence>
<evidence type="ECO:0000256" key="13">
    <source>
        <dbReference type="ARBA" id="ARBA00049229"/>
    </source>
</evidence>
<proteinExistence type="inferred from homology"/>
<keyword evidence="17" id="KW-1185">Reference proteome</keyword>
<comment type="catalytic activity">
    <reaction evidence="11">
        <text>L-valine + 2-oxoglutarate = 3-methyl-2-oxobutanoate + L-glutamate</text>
        <dbReference type="Rhea" id="RHEA:24813"/>
        <dbReference type="ChEBI" id="CHEBI:11851"/>
        <dbReference type="ChEBI" id="CHEBI:16810"/>
        <dbReference type="ChEBI" id="CHEBI:29985"/>
        <dbReference type="ChEBI" id="CHEBI:57762"/>
        <dbReference type="EC" id="2.6.1.42"/>
    </reaction>
</comment>
<dbReference type="GO" id="GO:0009082">
    <property type="term" value="P:branched-chain amino acid biosynthetic process"/>
    <property type="evidence" value="ECO:0007669"/>
    <property type="project" value="UniProtKB-KW"/>
</dbReference>
<dbReference type="Pfam" id="PF01063">
    <property type="entry name" value="Aminotran_4"/>
    <property type="match status" value="1"/>
</dbReference>
<evidence type="ECO:0000256" key="10">
    <source>
        <dbReference type="ARBA" id="ARBA00023304"/>
    </source>
</evidence>
<comment type="cofactor">
    <cofactor evidence="1 15">
        <name>pyridoxal 5'-phosphate</name>
        <dbReference type="ChEBI" id="CHEBI:597326"/>
    </cofactor>
</comment>
<dbReference type="OrthoDB" id="9805628at2"/>
<dbReference type="Gene3D" id="3.30.470.10">
    <property type="match status" value="1"/>
</dbReference>
<evidence type="ECO:0000313" key="17">
    <source>
        <dbReference type="Proteomes" id="UP000078543"/>
    </source>
</evidence>
<dbReference type="InterPro" id="IPR001544">
    <property type="entry name" value="Aminotrans_IV"/>
</dbReference>
<comment type="catalytic activity">
    <reaction evidence="13">
        <text>L-leucine + 2-oxoglutarate = 4-methyl-2-oxopentanoate + L-glutamate</text>
        <dbReference type="Rhea" id="RHEA:18321"/>
        <dbReference type="ChEBI" id="CHEBI:16810"/>
        <dbReference type="ChEBI" id="CHEBI:17865"/>
        <dbReference type="ChEBI" id="CHEBI:29985"/>
        <dbReference type="ChEBI" id="CHEBI:57427"/>
        <dbReference type="EC" id="2.6.1.42"/>
    </reaction>
</comment>
<dbReference type="FunFam" id="3.20.10.10:FF:000002">
    <property type="entry name" value="D-alanine aminotransferase"/>
    <property type="match status" value="1"/>
</dbReference>
<gene>
    <name evidence="16" type="ORF">A6A05_03945</name>
</gene>
<comment type="catalytic activity">
    <reaction evidence="12">
        <text>L-isoleucine + 2-oxoglutarate = (S)-3-methyl-2-oxopentanoate + L-glutamate</text>
        <dbReference type="Rhea" id="RHEA:24801"/>
        <dbReference type="ChEBI" id="CHEBI:16810"/>
        <dbReference type="ChEBI" id="CHEBI:29985"/>
        <dbReference type="ChEBI" id="CHEBI:35146"/>
        <dbReference type="ChEBI" id="CHEBI:58045"/>
        <dbReference type="EC" id="2.6.1.42"/>
    </reaction>
</comment>
<dbReference type="Gene3D" id="3.20.10.10">
    <property type="entry name" value="D-amino Acid Aminotransferase, subunit A, domain 2"/>
    <property type="match status" value="1"/>
</dbReference>
<dbReference type="InterPro" id="IPR050571">
    <property type="entry name" value="Class-IV_PLP-Dep_Aminotrnsfr"/>
</dbReference>
<evidence type="ECO:0000256" key="12">
    <source>
        <dbReference type="ARBA" id="ARBA00048798"/>
    </source>
</evidence>
<name>A0A178MCY9_9PROT</name>